<comment type="caution">
    <text evidence="1">The sequence shown here is derived from an EMBL/GenBank/DDBJ whole genome shotgun (WGS) entry which is preliminary data.</text>
</comment>
<dbReference type="EMBL" id="JBHTIF010000001">
    <property type="protein sequence ID" value="MFD0724928.1"/>
    <property type="molecule type" value="Genomic_DNA"/>
</dbReference>
<gene>
    <name evidence="1" type="ORF">ACFQ0E_04865</name>
</gene>
<reference evidence="2" key="1">
    <citation type="journal article" date="2019" name="Int. J. Syst. Evol. Microbiol.">
        <title>The Global Catalogue of Microorganisms (GCM) 10K type strain sequencing project: providing services to taxonomists for standard genome sequencing and annotation.</title>
        <authorList>
            <consortium name="The Broad Institute Genomics Platform"/>
            <consortium name="The Broad Institute Genome Sequencing Center for Infectious Disease"/>
            <person name="Wu L."/>
            <person name="Ma J."/>
        </authorList>
    </citation>
    <scope>NUCLEOTIDE SEQUENCE [LARGE SCALE GENOMIC DNA]</scope>
    <source>
        <strain evidence="2">CCUG 55585</strain>
    </source>
</reference>
<evidence type="ECO:0000313" key="1">
    <source>
        <dbReference type="EMBL" id="MFD0724928.1"/>
    </source>
</evidence>
<dbReference type="InterPro" id="IPR008621">
    <property type="entry name" value="Cbb3-typ_cyt_oxidase_comp"/>
</dbReference>
<dbReference type="Pfam" id="PF05545">
    <property type="entry name" value="FixQ"/>
    <property type="match status" value="1"/>
</dbReference>
<proteinExistence type="predicted"/>
<organism evidence="1 2">
    <name type="scientific">Lysobacter brunescens</name>
    <dbReference type="NCBI Taxonomy" id="262323"/>
    <lineage>
        <taxon>Bacteria</taxon>
        <taxon>Pseudomonadati</taxon>
        <taxon>Pseudomonadota</taxon>
        <taxon>Gammaproteobacteria</taxon>
        <taxon>Lysobacterales</taxon>
        <taxon>Lysobacteraceae</taxon>
        <taxon>Lysobacter</taxon>
    </lineage>
</organism>
<sequence length="53" mass="5811">MIPGIVTAVLLVLFVAGCFWAYSPKRRADFDAAAREPLNDDDATATVARETRQ</sequence>
<dbReference type="Proteomes" id="UP001597110">
    <property type="component" value="Unassembled WGS sequence"/>
</dbReference>
<accession>A0ABW2YDH1</accession>
<keyword evidence="2" id="KW-1185">Reference proteome</keyword>
<evidence type="ECO:0000313" key="2">
    <source>
        <dbReference type="Proteomes" id="UP001597110"/>
    </source>
</evidence>
<name>A0ABW2YDH1_9GAMM</name>
<dbReference type="RefSeq" id="WP_386822556.1">
    <property type="nucleotide sequence ID" value="NZ_JBHTIF010000001.1"/>
</dbReference>
<protein>
    <submittedName>
        <fullName evidence="1">Cbb3-type cytochrome oxidase subunit 3</fullName>
    </submittedName>
</protein>